<organism evidence="7 8">
    <name type="scientific">Clostridium acidisoli DSM 12555</name>
    <dbReference type="NCBI Taxonomy" id="1121291"/>
    <lineage>
        <taxon>Bacteria</taxon>
        <taxon>Bacillati</taxon>
        <taxon>Bacillota</taxon>
        <taxon>Clostridia</taxon>
        <taxon>Eubacteriales</taxon>
        <taxon>Clostridiaceae</taxon>
        <taxon>Clostridium</taxon>
    </lineage>
</organism>
<dbReference type="InterPro" id="IPR050519">
    <property type="entry name" value="Glycosyltransf_28_UgtP"/>
</dbReference>
<accession>A0A1W1XG67</accession>
<dbReference type="Gene3D" id="3.40.50.2000">
    <property type="entry name" value="Glycogen Phosphorylase B"/>
    <property type="match status" value="2"/>
</dbReference>
<dbReference type="PANTHER" id="PTHR43025:SF3">
    <property type="entry name" value="MONOGALACTOSYLDIACYLGLYCEROL SYNTHASE 1, CHLOROPLASTIC"/>
    <property type="match status" value="1"/>
</dbReference>
<evidence type="ECO:0000313" key="7">
    <source>
        <dbReference type="EMBL" id="SMC22792.1"/>
    </source>
</evidence>
<dbReference type="GO" id="GO:0016020">
    <property type="term" value="C:membrane"/>
    <property type="evidence" value="ECO:0007669"/>
    <property type="project" value="UniProtKB-SubCell"/>
</dbReference>
<evidence type="ECO:0000256" key="3">
    <source>
        <dbReference type="ARBA" id="ARBA00022676"/>
    </source>
</evidence>
<protein>
    <submittedName>
        <fullName evidence="7">Processive 1,2-diacylglycerol beta-glucosyltransferase</fullName>
    </submittedName>
</protein>
<feature type="domain" description="Glycosyl transferase family 28 C-terminal" evidence="5">
    <location>
        <begin position="224"/>
        <end position="340"/>
    </location>
</feature>
<evidence type="ECO:0000256" key="2">
    <source>
        <dbReference type="ARBA" id="ARBA00006962"/>
    </source>
</evidence>
<dbReference type="Pfam" id="PF04101">
    <property type="entry name" value="Glyco_tran_28_C"/>
    <property type="match status" value="1"/>
</dbReference>
<evidence type="ECO:0000259" key="6">
    <source>
        <dbReference type="Pfam" id="PF06925"/>
    </source>
</evidence>
<reference evidence="7 8" key="1">
    <citation type="submission" date="2017-04" db="EMBL/GenBank/DDBJ databases">
        <authorList>
            <person name="Afonso C.L."/>
            <person name="Miller P.J."/>
            <person name="Scott M.A."/>
            <person name="Spackman E."/>
            <person name="Goraichik I."/>
            <person name="Dimitrov K.M."/>
            <person name="Suarez D.L."/>
            <person name="Swayne D.E."/>
        </authorList>
    </citation>
    <scope>NUCLEOTIDE SEQUENCE [LARGE SCALE GENOMIC DNA]</scope>
    <source>
        <strain evidence="7 8">DSM 12555</strain>
    </source>
</reference>
<dbReference type="InterPro" id="IPR009695">
    <property type="entry name" value="Diacylglyc_glucosyltr_N"/>
</dbReference>
<dbReference type="AlphaFoldDB" id="A0A1W1XG67"/>
<dbReference type="Proteomes" id="UP000192468">
    <property type="component" value="Unassembled WGS sequence"/>
</dbReference>
<evidence type="ECO:0000256" key="1">
    <source>
        <dbReference type="ARBA" id="ARBA00004370"/>
    </source>
</evidence>
<dbReference type="RefSeq" id="WP_084115209.1">
    <property type="nucleotide sequence ID" value="NZ_FWXH01000004.1"/>
</dbReference>
<dbReference type="Pfam" id="PF06925">
    <property type="entry name" value="MGDG_synth"/>
    <property type="match status" value="1"/>
</dbReference>
<feature type="domain" description="Diacylglycerol glucosyltransferase N-terminal" evidence="6">
    <location>
        <begin position="15"/>
        <end position="177"/>
    </location>
</feature>
<evidence type="ECO:0000256" key="4">
    <source>
        <dbReference type="ARBA" id="ARBA00022679"/>
    </source>
</evidence>
<dbReference type="PANTHER" id="PTHR43025">
    <property type="entry name" value="MONOGALACTOSYLDIACYLGLYCEROL SYNTHASE"/>
    <property type="match status" value="1"/>
</dbReference>
<gene>
    <name evidence="7" type="ORF">SAMN02745134_01729</name>
</gene>
<sequence>MNILIISSNNTGSGHKSIAEALLEQFDKLENVNAKVIEGFDTNGTLGNTVSKSYGFLTRRARVLWKAVWNISLKKPELIVKITERTMEKNFLKVLENEKPDLILSIHPNFNASVLNILYRNGYNIPFVTLIADLISITPLWVDKRANMIICPTDEAKKRCINFGADGSKIEVVKFPVRSRFYSSKHRNDIVISDKPENALKFLLMSGGEGVGNLGSIAEILLENFNCNVKIVAGKNATLRNKLQNKYSAKYGEKLEVYGYVTNVNKLMDNVDILISRGSPNVLMEAVASNLPTIITGELLGQEEENSYYIEKNKLGILCSDYNNLKTSVEELVKDDGKLINDIMKAQRQYRDVDSAKKAVDSIVKLAIEASQNEQYTDKIG</sequence>
<dbReference type="GO" id="GO:0016758">
    <property type="term" value="F:hexosyltransferase activity"/>
    <property type="evidence" value="ECO:0007669"/>
    <property type="project" value="InterPro"/>
</dbReference>
<proteinExistence type="inferred from homology"/>
<dbReference type="SUPFAM" id="SSF53756">
    <property type="entry name" value="UDP-Glycosyltransferase/glycogen phosphorylase"/>
    <property type="match status" value="1"/>
</dbReference>
<evidence type="ECO:0000259" key="5">
    <source>
        <dbReference type="Pfam" id="PF04101"/>
    </source>
</evidence>
<keyword evidence="4 7" id="KW-0808">Transferase</keyword>
<evidence type="ECO:0000313" key="8">
    <source>
        <dbReference type="Proteomes" id="UP000192468"/>
    </source>
</evidence>
<dbReference type="OrthoDB" id="9815663at2"/>
<dbReference type="GO" id="GO:0009247">
    <property type="term" value="P:glycolipid biosynthetic process"/>
    <property type="evidence" value="ECO:0007669"/>
    <property type="project" value="InterPro"/>
</dbReference>
<name>A0A1W1XG67_9CLOT</name>
<comment type="similarity">
    <text evidence="2">Belongs to the glycosyltransferase 28 family.</text>
</comment>
<dbReference type="InterPro" id="IPR007235">
    <property type="entry name" value="Glyco_trans_28_C"/>
</dbReference>
<comment type="subcellular location">
    <subcellularLocation>
        <location evidence="1">Membrane</location>
    </subcellularLocation>
</comment>
<dbReference type="STRING" id="1121291.SAMN02745134_01729"/>
<keyword evidence="3" id="KW-0328">Glycosyltransferase</keyword>
<dbReference type="EMBL" id="FWXH01000004">
    <property type="protein sequence ID" value="SMC22792.1"/>
    <property type="molecule type" value="Genomic_DNA"/>
</dbReference>
<keyword evidence="8" id="KW-1185">Reference proteome</keyword>